<dbReference type="CTD" id="89978"/>
<dbReference type="Gene3D" id="3.90.1490.10">
    <property type="entry name" value="putative n-type atp pyrophosphatase, domain 2"/>
    <property type="match status" value="1"/>
</dbReference>
<comment type="similarity">
    <text evidence="2">Belongs to the Diphthine--ammonia ligase family.</text>
</comment>
<evidence type="ECO:0000256" key="4">
    <source>
        <dbReference type="ARBA" id="ARBA00018426"/>
    </source>
</evidence>
<dbReference type="OMA" id="HCRLAQS"/>
<dbReference type="KEGG" id="pbi:103051724"/>
<evidence type="ECO:0000256" key="8">
    <source>
        <dbReference type="ARBA" id="ARBA00029814"/>
    </source>
</evidence>
<dbReference type="EC" id="6.3.1.14" evidence="3"/>
<dbReference type="AlphaFoldDB" id="A0A9F5IYM4"/>
<dbReference type="RefSeq" id="XP_025021391.1">
    <property type="nucleotide sequence ID" value="XM_025165623.1"/>
</dbReference>
<dbReference type="GO" id="GO:0017178">
    <property type="term" value="F:diphthine-ammonia ligase activity"/>
    <property type="evidence" value="ECO:0007669"/>
    <property type="project" value="UniProtKB-EC"/>
</dbReference>
<dbReference type="FunFam" id="3.90.1490.10:FF:000001">
    <property type="entry name" value="Diphthine--ammonia ligase"/>
    <property type="match status" value="1"/>
</dbReference>
<dbReference type="GO" id="GO:0005524">
    <property type="term" value="F:ATP binding"/>
    <property type="evidence" value="ECO:0007669"/>
    <property type="project" value="UniProtKB-KW"/>
</dbReference>
<comment type="catalytic activity">
    <reaction evidence="12">
        <text>diphthine-[translation elongation factor 2] + NH4(+) + ATP = diphthamide-[translation elongation factor 2] + AMP + diphosphate + H(+)</text>
        <dbReference type="Rhea" id="RHEA:19753"/>
        <dbReference type="Rhea" id="RHEA-COMP:10172"/>
        <dbReference type="Rhea" id="RHEA-COMP:10174"/>
        <dbReference type="ChEBI" id="CHEBI:15378"/>
        <dbReference type="ChEBI" id="CHEBI:16692"/>
        <dbReference type="ChEBI" id="CHEBI:28938"/>
        <dbReference type="ChEBI" id="CHEBI:30616"/>
        <dbReference type="ChEBI" id="CHEBI:33019"/>
        <dbReference type="ChEBI" id="CHEBI:82696"/>
        <dbReference type="ChEBI" id="CHEBI:456215"/>
        <dbReference type="EC" id="6.3.1.14"/>
    </reaction>
</comment>
<dbReference type="Pfam" id="PF01902">
    <property type="entry name" value="Diphthami_syn_2"/>
    <property type="match status" value="1"/>
</dbReference>
<dbReference type="GO" id="GO:0017183">
    <property type="term" value="P:protein histidyl modification to diphthamide"/>
    <property type="evidence" value="ECO:0007669"/>
    <property type="project" value="TreeGrafter"/>
</dbReference>
<keyword evidence="14" id="KW-1185">Reference proteome</keyword>
<evidence type="ECO:0000256" key="5">
    <source>
        <dbReference type="ARBA" id="ARBA00022598"/>
    </source>
</evidence>
<dbReference type="Pfam" id="PF01042">
    <property type="entry name" value="Ribonuc_L-PSP"/>
    <property type="match status" value="2"/>
</dbReference>
<dbReference type="Proteomes" id="UP000695026">
    <property type="component" value="Unplaced"/>
</dbReference>
<evidence type="ECO:0000256" key="11">
    <source>
        <dbReference type="ARBA" id="ARBA00032849"/>
    </source>
</evidence>
<evidence type="ECO:0000313" key="14">
    <source>
        <dbReference type="Proteomes" id="UP000695026"/>
    </source>
</evidence>
<dbReference type="SUPFAM" id="SSF55298">
    <property type="entry name" value="YjgF-like"/>
    <property type="match status" value="2"/>
</dbReference>
<dbReference type="FunFam" id="3.30.1330.40:FF:000010">
    <property type="entry name" value="Diphthine--ammonia ligase"/>
    <property type="match status" value="1"/>
</dbReference>
<dbReference type="OrthoDB" id="686384at2759"/>
<dbReference type="FunFam" id="3.40.50.620:FF:000069">
    <property type="entry name" value="diphthine--ammonia ligase"/>
    <property type="match status" value="1"/>
</dbReference>
<evidence type="ECO:0000256" key="7">
    <source>
        <dbReference type="ARBA" id="ARBA00022840"/>
    </source>
</evidence>
<dbReference type="PANTHER" id="PTHR12196:SF2">
    <property type="entry name" value="DIPHTHINE--AMMONIA LIGASE"/>
    <property type="match status" value="1"/>
</dbReference>
<evidence type="ECO:0000256" key="1">
    <source>
        <dbReference type="ARBA" id="ARBA00005156"/>
    </source>
</evidence>
<dbReference type="InterPro" id="IPR035959">
    <property type="entry name" value="RutC-like_sf"/>
</dbReference>
<evidence type="ECO:0000256" key="10">
    <source>
        <dbReference type="ARBA" id="ARBA00031552"/>
    </source>
</evidence>
<keyword evidence="5 15" id="KW-0436">Ligase</keyword>
<evidence type="ECO:0000256" key="2">
    <source>
        <dbReference type="ARBA" id="ARBA00008496"/>
    </source>
</evidence>
<dbReference type="Gene3D" id="3.40.50.620">
    <property type="entry name" value="HUPs"/>
    <property type="match status" value="1"/>
</dbReference>
<feature type="domain" description="Diphthamide synthase" evidence="13">
    <location>
        <begin position="1"/>
        <end position="235"/>
    </location>
</feature>
<evidence type="ECO:0000256" key="9">
    <source>
        <dbReference type="ARBA" id="ARBA00031202"/>
    </source>
</evidence>
<dbReference type="SUPFAM" id="SSF52402">
    <property type="entry name" value="Adenine nucleotide alpha hydrolases-like"/>
    <property type="match status" value="1"/>
</dbReference>
<gene>
    <name evidence="15" type="primary">DPH6</name>
</gene>
<name>A0A9F5IYM4_PYTBI</name>
<reference evidence="15" key="1">
    <citation type="submission" date="2025-08" db="UniProtKB">
        <authorList>
            <consortium name="RefSeq"/>
        </authorList>
    </citation>
    <scope>IDENTIFICATION</scope>
    <source>
        <tissue evidence="15">Liver</tissue>
    </source>
</reference>
<evidence type="ECO:0000259" key="13">
    <source>
        <dbReference type="Pfam" id="PF01902"/>
    </source>
</evidence>
<evidence type="ECO:0000256" key="6">
    <source>
        <dbReference type="ARBA" id="ARBA00022741"/>
    </source>
</evidence>
<dbReference type="Gene3D" id="3.30.1330.40">
    <property type="entry name" value="RutC-like"/>
    <property type="match status" value="2"/>
</dbReference>
<evidence type="ECO:0000313" key="15">
    <source>
        <dbReference type="RefSeq" id="XP_025021391.1"/>
    </source>
</evidence>
<dbReference type="InterPro" id="IPR014729">
    <property type="entry name" value="Rossmann-like_a/b/a_fold"/>
</dbReference>
<dbReference type="InterPro" id="IPR006175">
    <property type="entry name" value="YjgF/YER057c/UK114"/>
</dbReference>
<dbReference type="FunFam" id="3.30.1330.40:FF:000012">
    <property type="entry name" value="diphthine--ammonia ligase isoform X1"/>
    <property type="match status" value="1"/>
</dbReference>
<dbReference type="GeneID" id="103051724"/>
<sequence length="701" mass="78394">MKVVALISGGKDSTYNMMCCLAAGHQIVALANLRPTENKEGIDELDSYMYQTVGHHAVELYAEAMGLPLYRHTIKGTSVNTGSTYTKCEGDEVEDLYQLLKLVKDKENVEAVSVGAILSDYQRVRVENVCKRLALQPLAYLWRQNQDTLLKEIISLKVQAIIIKVAAFGLDPDKHLGKTLDEMEPYLLELSQKYGVHICGEGGEYETFTLDCPLFKKKIVVDSSEVVVHSADAFAPVAYLRLLKLHLEDKVQFGDEFPIQLGKCSCDAKQIEGSAWPPSDEQKETPCITWQFLRPNFAQESKALELSAKSPKGYQWITGVIAYFHPSEGKSIQELANDVLSSLQAHMNLKGLALTDIILVHLYMKSMTDFAVINSVYMTAFDLCPPARVCVETPLTEDLLFQMDCLALKYDKMISDEPCSQKKVMHVQSISHWAPANIGPYSQCIQVEDILYCAGQIALVPCTMQLTSGGIEAEALMSLNHVERVLKAMNLKAELHHVLMANCYITDSKFISVAEAVWQRKLEELRKAEDEDTNNDLPEVHGELVVAVVPFLPRAASIEWHVIAVVDKQQQRQKLTQMRSLESCQIRCEAVQSYPTCTTAVTISLTLTSSSASTINLDEVLHSMVEMFKEVAEKMSKYGDITPLSFRTFFRTNIVEREALKTGLQGHLEEQMDKKAPALIMVPVVDLPGNKIIHIACWFSQ</sequence>
<dbReference type="InterPro" id="IPR002761">
    <property type="entry name" value="Diphthami_syn_dom"/>
</dbReference>
<protein>
    <recommendedName>
        <fullName evidence="4">Diphthine--ammonia ligase</fullName>
        <ecNumber evidence="3">6.3.1.14</ecNumber>
    </recommendedName>
    <alternativeName>
        <fullName evidence="9">ATP-binding domain-containing protein 4</fullName>
    </alternativeName>
    <alternativeName>
        <fullName evidence="8">Diphthamide synthase</fullName>
    </alternativeName>
    <alternativeName>
        <fullName evidence="10">Diphthamide synthetase</fullName>
    </alternativeName>
    <alternativeName>
        <fullName evidence="11">Protein DPH6 homolog</fullName>
    </alternativeName>
</protein>
<dbReference type="CDD" id="cd01994">
    <property type="entry name" value="AANH_PF0828-like"/>
    <property type="match status" value="1"/>
</dbReference>
<keyword evidence="6" id="KW-0547">Nucleotide-binding</keyword>
<proteinExistence type="inferred from homology"/>
<keyword evidence="7" id="KW-0067">ATP-binding</keyword>
<comment type="pathway">
    <text evidence="1">Protein modification; peptidyl-diphthamide biosynthesis.</text>
</comment>
<dbReference type="CDD" id="cd06155">
    <property type="entry name" value="eu_AANH_C_1"/>
    <property type="match status" value="1"/>
</dbReference>
<organism evidence="14 15">
    <name type="scientific">Python bivittatus</name>
    <name type="common">Burmese python</name>
    <name type="synonym">Python molurus bivittatus</name>
    <dbReference type="NCBI Taxonomy" id="176946"/>
    <lineage>
        <taxon>Eukaryota</taxon>
        <taxon>Metazoa</taxon>
        <taxon>Chordata</taxon>
        <taxon>Craniata</taxon>
        <taxon>Vertebrata</taxon>
        <taxon>Euteleostomi</taxon>
        <taxon>Lepidosauria</taxon>
        <taxon>Squamata</taxon>
        <taxon>Bifurcata</taxon>
        <taxon>Unidentata</taxon>
        <taxon>Episquamata</taxon>
        <taxon>Toxicofera</taxon>
        <taxon>Serpentes</taxon>
        <taxon>Henophidia</taxon>
        <taxon>Pythonidae</taxon>
        <taxon>Python</taxon>
    </lineage>
</organism>
<dbReference type="CDD" id="cd06156">
    <property type="entry name" value="eu_AANH_C_2"/>
    <property type="match status" value="1"/>
</dbReference>
<dbReference type="PANTHER" id="PTHR12196">
    <property type="entry name" value="DOMAIN OF UNKNOWN FUNCTION 71 DUF71 -CONTAINING PROTEIN"/>
    <property type="match status" value="1"/>
</dbReference>
<dbReference type="NCBIfam" id="TIGR00290">
    <property type="entry name" value="MJ0570_dom"/>
    <property type="match status" value="1"/>
</dbReference>
<accession>A0A9F5IYM4</accession>
<evidence type="ECO:0000256" key="12">
    <source>
        <dbReference type="ARBA" id="ARBA00048108"/>
    </source>
</evidence>
<dbReference type="InterPro" id="IPR030662">
    <property type="entry name" value="DPH6/MJ0570"/>
</dbReference>
<evidence type="ECO:0000256" key="3">
    <source>
        <dbReference type="ARBA" id="ARBA00012089"/>
    </source>
</evidence>